<dbReference type="Pfam" id="PF02423">
    <property type="entry name" value="OCD_Mu_crystall"/>
    <property type="match status" value="1"/>
</dbReference>
<organism evidence="3">
    <name type="scientific">Grosmannia clavigera (strain kw1407 / UAMH 11150)</name>
    <name type="common">Blue stain fungus</name>
    <name type="synonym">Graphiocladiella clavigera</name>
    <dbReference type="NCBI Taxonomy" id="655863"/>
    <lineage>
        <taxon>Eukaryota</taxon>
        <taxon>Fungi</taxon>
        <taxon>Dikarya</taxon>
        <taxon>Ascomycota</taxon>
        <taxon>Pezizomycotina</taxon>
        <taxon>Sordariomycetes</taxon>
        <taxon>Sordariomycetidae</taxon>
        <taxon>Ophiostomatales</taxon>
        <taxon>Ophiostomataceae</taxon>
        <taxon>Leptographium</taxon>
    </lineage>
</organism>
<dbReference type="STRING" id="655863.F0X6N0"/>
<evidence type="ECO:0000256" key="1">
    <source>
        <dbReference type="ARBA" id="ARBA00008903"/>
    </source>
</evidence>
<accession>F0X6N0</accession>
<dbReference type="Gene3D" id="3.40.50.720">
    <property type="entry name" value="NAD(P)-binding Rossmann-like Domain"/>
    <property type="match status" value="1"/>
</dbReference>
<dbReference type="OrthoDB" id="41492at2759"/>
<dbReference type="InParanoid" id="F0X6N0"/>
<name>F0X6N0_GROCL</name>
<dbReference type="Proteomes" id="UP000007796">
    <property type="component" value="Unassembled WGS sequence"/>
</dbReference>
<dbReference type="eggNOG" id="KOG3007">
    <property type="taxonomic scope" value="Eukaryota"/>
</dbReference>
<evidence type="ECO:0000313" key="2">
    <source>
        <dbReference type="EMBL" id="EFX06687.1"/>
    </source>
</evidence>
<dbReference type="EMBL" id="GL629729">
    <property type="protein sequence ID" value="EFX06687.1"/>
    <property type="molecule type" value="Genomic_DNA"/>
</dbReference>
<dbReference type="HOGENOM" id="CLU_042088_0_1_1"/>
<comment type="similarity">
    <text evidence="1">Belongs to the ornithine cyclodeaminase/mu-crystallin family.</text>
</comment>
<dbReference type="GO" id="GO:0005737">
    <property type="term" value="C:cytoplasm"/>
    <property type="evidence" value="ECO:0007669"/>
    <property type="project" value="TreeGrafter"/>
</dbReference>
<dbReference type="PANTHER" id="PTHR13812">
    <property type="entry name" value="KETIMINE REDUCTASE MU-CRYSTALLIN"/>
    <property type="match status" value="1"/>
</dbReference>
<proteinExistence type="inferred from homology"/>
<protein>
    <submittedName>
        <fullName evidence="2">Shikimate 5-dehydrogenase</fullName>
    </submittedName>
</protein>
<keyword evidence="3" id="KW-1185">Reference proteome</keyword>
<gene>
    <name evidence="2" type="ORF">CMQ_7008</name>
</gene>
<dbReference type="GeneID" id="25980505"/>
<sequence length="397" mass="41653">MSLHVLSDGDVRSLLASLDAAALEDLFSALGDALQAYSVGDEKQYQCHRQGVTRPGGPTMLFMPATLADGVSVKVVGVPLPAPASMPVSSPSPSPSPSTPKGLTGVVLICDQDGRAIGLLNAAALTAFRTALGSILLYRHRATTARIVVFGAGKQALWHIRLALVLRRADIAAVTIVNRSAARAAELVAELRAMDEAQQGSADATLHHVAFRVLSPEAADVEAVREAVQQADVVFCTTPSTSPVFPAAWLTGAAVEGKPKTRFISAIGSYKLDMQELDPVLLHTIATDDIFPASYRPPTAIDVTGSTIVVDSRDACAVEAGELVKADLPDGHLLETGELLHMRSTLSALEDRQLAAWLCDGNVVYKSVGIGIMDLSIGRALLELGAARGVGTTIAHF</sequence>
<dbReference type="AlphaFoldDB" id="F0X6N0"/>
<dbReference type="SUPFAM" id="SSF51735">
    <property type="entry name" value="NAD(P)-binding Rossmann-fold domains"/>
    <property type="match status" value="1"/>
</dbReference>
<dbReference type="FunCoup" id="F0X6N0">
    <property type="interactions" value="7"/>
</dbReference>
<evidence type="ECO:0000313" key="3">
    <source>
        <dbReference type="Proteomes" id="UP000007796"/>
    </source>
</evidence>
<dbReference type="InterPro" id="IPR036291">
    <property type="entry name" value="NAD(P)-bd_dom_sf"/>
</dbReference>
<dbReference type="InterPro" id="IPR003462">
    <property type="entry name" value="ODC_Mu_crystall"/>
</dbReference>
<dbReference type="RefSeq" id="XP_014176169.1">
    <property type="nucleotide sequence ID" value="XM_014320694.1"/>
</dbReference>
<reference evidence="2 3" key="1">
    <citation type="journal article" date="2011" name="Proc. Natl. Acad. Sci. U.S.A.">
        <title>Genome and transcriptome analyses of the mountain pine beetle-fungal symbiont Grosmannia clavigera, a lodgepole pine pathogen.</title>
        <authorList>
            <person name="DiGuistini S."/>
            <person name="Wang Y."/>
            <person name="Liao N.Y."/>
            <person name="Taylor G."/>
            <person name="Tanguay P."/>
            <person name="Feau N."/>
            <person name="Henrissat B."/>
            <person name="Chan S.K."/>
            <person name="Hesse-Orce U."/>
            <person name="Alamouti S.M."/>
            <person name="Tsui C.K.M."/>
            <person name="Docking R.T."/>
            <person name="Levasseur A."/>
            <person name="Haridas S."/>
            <person name="Robertson G."/>
            <person name="Birol I."/>
            <person name="Holt R.A."/>
            <person name="Marra M.A."/>
            <person name="Hamelin R.C."/>
            <person name="Hirst M."/>
            <person name="Jones S.J.M."/>
            <person name="Bohlmann J."/>
            <person name="Breuil C."/>
        </authorList>
    </citation>
    <scope>NUCLEOTIDE SEQUENCE [LARGE SCALE GENOMIC DNA]</scope>
    <source>
        <strain evidence="3">kw1407 / UAMH 11150</strain>
    </source>
</reference>
<dbReference type="PANTHER" id="PTHR13812:SF19">
    <property type="entry name" value="KETIMINE REDUCTASE MU-CRYSTALLIN"/>
    <property type="match status" value="1"/>
</dbReference>